<evidence type="ECO:0000256" key="4">
    <source>
        <dbReference type="ARBA" id="ARBA00023242"/>
    </source>
</evidence>
<proteinExistence type="predicted"/>
<dbReference type="Gene3D" id="2.170.210.10">
    <property type="entry name" value="DNA double-strand break repair and VJ recombination XRCC4, N-terminal"/>
    <property type="match status" value="1"/>
</dbReference>
<dbReference type="GO" id="GO:0006303">
    <property type="term" value="P:double-strand break repair via nonhomologous end joining"/>
    <property type="evidence" value="ECO:0007669"/>
    <property type="project" value="UniProtKB-ARBA"/>
</dbReference>
<evidence type="ECO:0000313" key="7">
    <source>
        <dbReference type="EMBL" id="EIW84020.1"/>
    </source>
</evidence>
<dbReference type="InterPro" id="IPR015381">
    <property type="entry name" value="XLF-like_N"/>
</dbReference>
<dbReference type="EMBL" id="JH711575">
    <property type="protein sequence ID" value="EIW84020.1"/>
    <property type="molecule type" value="Genomic_DNA"/>
</dbReference>
<comment type="subcellular location">
    <subcellularLocation>
        <location evidence="1">Nucleus</location>
    </subcellularLocation>
</comment>
<keyword evidence="2" id="KW-0227">DNA damage</keyword>
<dbReference type="AlphaFoldDB" id="A0A5M3MY29"/>
<dbReference type="GO" id="GO:0005634">
    <property type="term" value="C:nucleus"/>
    <property type="evidence" value="ECO:0007669"/>
    <property type="project" value="UniProtKB-SubCell"/>
</dbReference>
<organism evidence="7 8">
    <name type="scientific">Coniophora puteana (strain RWD-64-598)</name>
    <name type="common">Brown rot fungus</name>
    <dbReference type="NCBI Taxonomy" id="741705"/>
    <lineage>
        <taxon>Eukaryota</taxon>
        <taxon>Fungi</taxon>
        <taxon>Dikarya</taxon>
        <taxon>Basidiomycota</taxon>
        <taxon>Agaricomycotina</taxon>
        <taxon>Agaricomycetes</taxon>
        <taxon>Agaricomycetidae</taxon>
        <taxon>Boletales</taxon>
        <taxon>Coniophorineae</taxon>
        <taxon>Coniophoraceae</taxon>
        <taxon>Coniophora</taxon>
    </lineage>
</organism>
<keyword evidence="8" id="KW-1185">Reference proteome</keyword>
<feature type="domain" description="XLF-like N-terminal" evidence="6">
    <location>
        <begin position="17"/>
        <end position="134"/>
    </location>
</feature>
<evidence type="ECO:0000259" key="6">
    <source>
        <dbReference type="Pfam" id="PF09302"/>
    </source>
</evidence>
<evidence type="ECO:0000256" key="3">
    <source>
        <dbReference type="ARBA" id="ARBA00023204"/>
    </source>
</evidence>
<feature type="compositionally biased region" description="Basic residues" evidence="5">
    <location>
        <begin position="376"/>
        <end position="386"/>
    </location>
</feature>
<evidence type="ECO:0000256" key="1">
    <source>
        <dbReference type="ARBA" id="ARBA00004123"/>
    </source>
</evidence>
<dbReference type="Proteomes" id="UP000053558">
    <property type="component" value="Unassembled WGS sequence"/>
</dbReference>
<feature type="region of interest" description="Disordered" evidence="5">
    <location>
        <begin position="244"/>
        <end position="425"/>
    </location>
</feature>
<dbReference type="OrthoDB" id="3184250at2759"/>
<gene>
    <name evidence="7" type="ORF">CONPUDRAFT_142493</name>
</gene>
<feature type="compositionally biased region" description="Low complexity" evidence="5">
    <location>
        <begin position="337"/>
        <end position="348"/>
    </location>
</feature>
<evidence type="ECO:0000256" key="5">
    <source>
        <dbReference type="SAM" id="MobiDB-lite"/>
    </source>
</evidence>
<reference evidence="8" key="1">
    <citation type="journal article" date="2012" name="Science">
        <title>The Paleozoic origin of enzymatic lignin decomposition reconstructed from 31 fungal genomes.</title>
        <authorList>
            <person name="Floudas D."/>
            <person name="Binder M."/>
            <person name="Riley R."/>
            <person name="Barry K."/>
            <person name="Blanchette R.A."/>
            <person name="Henrissat B."/>
            <person name="Martinez A.T."/>
            <person name="Otillar R."/>
            <person name="Spatafora J.W."/>
            <person name="Yadav J.S."/>
            <person name="Aerts A."/>
            <person name="Benoit I."/>
            <person name="Boyd A."/>
            <person name="Carlson A."/>
            <person name="Copeland A."/>
            <person name="Coutinho P.M."/>
            <person name="de Vries R.P."/>
            <person name="Ferreira P."/>
            <person name="Findley K."/>
            <person name="Foster B."/>
            <person name="Gaskell J."/>
            <person name="Glotzer D."/>
            <person name="Gorecki P."/>
            <person name="Heitman J."/>
            <person name="Hesse C."/>
            <person name="Hori C."/>
            <person name="Igarashi K."/>
            <person name="Jurgens J.A."/>
            <person name="Kallen N."/>
            <person name="Kersten P."/>
            <person name="Kohler A."/>
            <person name="Kuees U."/>
            <person name="Kumar T.K.A."/>
            <person name="Kuo A."/>
            <person name="LaButti K."/>
            <person name="Larrondo L.F."/>
            <person name="Lindquist E."/>
            <person name="Ling A."/>
            <person name="Lombard V."/>
            <person name="Lucas S."/>
            <person name="Lundell T."/>
            <person name="Martin R."/>
            <person name="McLaughlin D.J."/>
            <person name="Morgenstern I."/>
            <person name="Morin E."/>
            <person name="Murat C."/>
            <person name="Nagy L.G."/>
            <person name="Nolan M."/>
            <person name="Ohm R.A."/>
            <person name="Patyshakuliyeva A."/>
            <person name="Rokas A."/>
            <person name="Ruiz-Duenas F.J."/>
            <person name="Sabat G."/>
            <person name="Salamov A."/>
            <person name="Samejima M."/>
            <person name="Schmutz J."/>
            <person name="Slot J.C."/>
            <person name="St John F."/>
            <person name="Stenlid J."/>
            <person name="Sun H."/>
            <person name="Sun S."/>
            <person name="Syed K."/>
            <person name="Tsang A."/>
            <person name="Wiebenga A."/>
            <person name="Young D."/>
            <person name="Pisabarro A."/>
            <person name="Eastwood D.C."/>
            <person name="Martin F."/>
            <person name="Cullen D."/>
            <person name="Grigoriev I.V."/>
            <person name="Hibbett D.S."/>
        </authorList>
    </citation>
    <scope>NUCLEOTIDE SEQUENCE [LARGE SCALE GENOMIC DNA]</scope>
    <source>
        <strain evidence="8">RWD-64-598 SS2</strain>
    </source>
</reference>
<dbReference type="Pfam" id="PF09302">
    <property type="entry name" value="XLF"/>
    <property type="match status" value="1"/>
</dbReference>
<dbReference type="RefSeq" id="XP_007765847.1">
    <property type="nucleotide sequence ID" value="XM_007767657.1"/>
</dbReference>
<evidence type="ECO:0000313" key="8">
    <source>
        <dbReference type="Proteomes" id="UP000053558"/>
    </source>
</evidence>
<feature type="compositionally biased region" description="Basic residues" evidence="5">
    <location>
        <begin position="412"/>
        <end position="425"/>
    </location>
</feature>
<keyword evidence="3" id="KW-0234">DNA repair</keyword>
<dbReference type="OMA" id="RRMTAMF"/>
<comment type="caution">
    <text evidence="7">The sequence shown here is derived from an EMBL/GenBank/DDBJ whole genome shotgun (WGS) entry which is preliminary data.</text>
</comment>
<sequence>MEPFTEEHSKLLLSKEWLVKVDSSTSTPYLFKFYYSTVDLVCYVLFTDTKSTWAEVLTGNQFARRWRACNTSRAPPVYEDEDEEESWRAHHLEILSKAHTIGGMDEFSFDVVKSKEADLAFELECSNFKWRWETVFTGYKSSADLLSKHLIMPLISVNHLAFSSLEPLSEASASDVEKAVDKVGRTARRSVDTHIKNTLSKPRIATALRRMTAMFNFVPDLPGVSTVADTPDLTVELVKPRTKASTFNIKPPTSPMQMRSPSSAAHKGDLEHPKMDVDSFVDETPTTAPEQPEAAGSATESEDDAPLPPQAKTSHEKPTSPTKPPNSRALSSTPAESSRPSRQVSAPRSPSPAPKSKGKTKATDSSTESDESSKVPPKKTLKKKKVVTSDDDDDSDNVAAPKKPSGGAPVRRGARQPIKRGGKRF</sequence>
<keyword evidence="4" id="KW-0539">Nucleus</keyword>
<feature type="compositionally biased region" description="Basic and acidic residues" evidence="5">
    <location>
        <begin position="266"/>
        <end position="277"/>
    </location>
</feature>
<accession>A0A5M3MY29</accession>
<protein>
    <recommendedName>
        <fullName evidence="6">XLF-like N-terminal domain-containing protein</fullName>
    </recommendedName>
</protein>
<dbReference type="KEGG" id="cput:CONPUDRAFT_142493"/>
<dbReference type="InterPro" id="IPR038051">
    <property type="entry name" value="XRCC4-like_N_sf"/>
</dbReference>
<evidence type="ECO:0000256" key="2">
    <source>
        <dbReference type="ARBA" id="ARBA00022763"/>
    </source>
</evidence>
<name>A0A5M3MY29_CONPW</name>
<dbReference type="GeneID" id="19201751"/>